<keyword evidence="3" id="KW-1003">Cell membrane</keyword>
<comment type="subcellular location">
    <subcellularLocation>
        <location evidence="1">Cell membrane</location>
        <topology evidence="1">Multi-pass membrane protein</topology>
    </subcellularLocation>
</comment>
<protein>
    <submittedName>
        <fullName evidence="8">Hydrogenase</fullName>
    </submittedName>
</protein>
<reference evidence="8 9" key="1">
    <citation type="submission" date="2017-11" db="EMBL/GenBank/DDBJ databases">
        <title>Draft genome sequence of Rhizobiales bacterium SY3-13.</title>
        <authorList>
            <person name="Sun C."/>
        </authorList>
    </citation>
    <scope>NUCLEOTIDE SEQUENCE [LARGE SCALE GENOMIC DNA]</scope>
    <source>
        <strain evidence="8 9">SY3-13</strain>
    </source>
</reference>
<accession>A0A2M9G329</accession>
<comment type="caution">
    <text evidence="8">The sequence shown here is derived from an EMBL/GenBank/DDBJ whole genome shotgun (WGS) entry which is preliminary data.</text>
</comment>
<feature type="transmembrane region" description="Helical" evidence="7">
    <location>
        <begin position="32"/>
        <end position="55"/>
    </location>
</feature>
<keyword evidence="4 7" id="KW-0812">Transmembrane</keyword>
<evidence type="ECO:0000256" key="2">
    <source>
        <dbReference type="ARBA" id="ARBA00008929"/>
    </source>
</evidence>
<keyword evidence="9" id="KW-1185">Reference proteome</keyword>
<keyword evidence="6 7" id="KW-0472">Membrane</keyword>
<dbReference type="PANTHER" id="PTHR43044:SF2">
    <property type="entry name" value="POLYSULPHIDE REDUCTASE NRFD"/>
    <property type="match status" value="1"/>
</dbReference>
<evidence type="ECO:0000256" key="7">
    <source>
        <dbReference type="SAM" id="Phobius"/>
    </source>
</evidence>
<feature type="transmembrane region" description="Helical" evidence="7">
    <location>
        <begin position="217"/>
        <end position="241"/>
    </location>
</feature>
<evidence type="ECO:0000313" key="9">
    <source>
        <dbReference type="Proteomes" id="UP000229498"/>
    </source>
</evidence>
<dbReference type="Pfam" id="PF03916">
    <property type="entry name" value="NrfD"/>
    <property type="match status" value="1"/>
</dbReference>
<dbReference type="OrthoDB" id="9806499at2"/>
<dbReference type="EMBL" id="PHIG01000031">
    <property type="protein sequence ID" value="PJK30104.1"/>
    <property type="molecule type" value="Genomic_DNA"/>
</dbReference>
<keyword evidence="5 7" id="KW-1133">Transmembrane helix</keyword>
<feature type="transmembrane region" description="Helical" evidence="7">
    <location>
        <begin position="405"/>
        <end position="426"/>
    </location>
</feature>
<evidence type="ECO:0000256" key="5">
    <source>
        <dbReference type="ARBA" id="ARBA00022989"/>
    </source>
</evidence>
<feature type="transmembrane region" description="Helical" evidence="7">
    <location>
        <begin position="294"/>
        <end position="315"/>
    </location>
</feature>
<dbReference type="RefSeq" id="WP_109793377.1">
    <property type="nucleotide sequence ID" value="NZ_PHIG01000031.1"/>
</dbReference>
<proteinExistence type="inferred from homology"/>
<dbReference type="PANTHER" id="PTHR43044">
    <property type="match status" value="1"/>
</dbReference>
<feature type="transmembrane region" description="Helical" evidence="7">
    <location>
        <begin position="335"/>
        <end position="353"/>
    </location>
</feature>
<feature type="transmembrane region" description="Helical" evidence="7">
    <location>
        <begin position="253"/>
        <end position="273"/>
    </location>
</feature>
<feature type="transmembrane region" description="Helical" evidence="7">
    <location>
        <begin position="360"/>
        <end position="376"/>
    </location>
</feature>
<evidence type="ECO:0000256" key="1">
    <source>
        <dbReference type="ARBA" id="ARBA00004651"/>
    </source>
</evidence>
<comment type="similarity">
    <text evidence="2">Belongs to the NrfD family.</text>
</comment>
<gene>
    <name evidence="8" type="ORF">CVT23_10125</name>
</gene>
<name>A0A2M9G329_9PROT</name>
<dbReference type="Proteomes" id="UP000229498">
    <property type="component" value="Unassembled WGS sequence"/>
</dbReference>
<feature type="transmembrane region" description="Helical" evidence="7">
    <location>
        <begin position="75"/>
        <end position="95"/>
    </location>
</feature>
<feature type="transmembrane region" description="Helical" evidence="7">
    <location>
        <begin position="152"/>
        <end position="174"/>
    </location>
</feature>
<feature type="transmembrane region" description="Helical" evidence="7">
    <location>
        <begin position="107"/>
        <end position="132"/>
    </location>
</feature>
<dbReference type="GO" id="GO:0005886">
    <property type="term" value="C:plasma membrane"/>
    <property type="evidence" value="ECO:0007669"/>
    <property type="project" value="UniProtKB-SubCell"/>
</dbReference>
<organism evidence="8 9">
    <name type="scientific">Minwuia thermotolerans</name>
    <dbReference type="NCBI Taxonomy" id="2056226"/>
    <lineage>
        <taxon>Bacteria</taxon>
        <taxon>Pseudomonadati</taxon>
        <taxon>Pseudomonadota</taxon>
        <taxon>Alphaproteobacteria</taxon>
        <taxon>Minwuiales</taxon>
        <taxon>Minwuiaceae</taxon>
        <taxon>Minwuia</taxon>
    </lineage>
</organism>
<evidence type="ECO:0000313" key="8">
    <source>
        <dbReference type="EMBL" id="PJK30104.1"/>
    </source>
</evidence>
<evidence type="ECO:0000256" key="4">
    <source>
        <dbReference type="ARBA" id="ARBA00022692"/>
    </source>
</evidence>
<sequence>MAERAAAEVRDETLAARLAGLVLGRRTPAAMLVALLLAGLLAMAFLAAILAVVIWGVGLFGMNIPVAWTFPIVNTIWWIGMAHAGTLISAILMLTRQGWRAPVTRMAEAMAMFAILMAGIFPLLHLGRPWFFYYLLAYPGTTGLWPQWRSPLVWDFAAILTYLVYTATFLYVSLLPDLATLRDRARNAKAQIFYGLLAMGWRDSVRHWRRHRQASHVLAILAAPIVVTVTGIISLDLAVSIVPGYHFTIFPPYFVAGAIFSGFAAVIMIAVVMRSLFGLHDLVTADHLDRLARLMLGFGLIVNYAYLMEIFTAFYTGEAFYRNVYIDRWTGPYAPVWWTMIVCNVVLLQAAWFRTVRRSAPALFLLATAVNVGMWLERYQIVLTSTHADYVPSAWGEAWPTLADAVVLAGSIGAFVFLLLLFARIVPIVSISEMREAGRS</sequence>
<dbReference type="InterPro" id="IPR005614">
    <property type="entry name" value="NrfD-like"/>
</dbReference>
<dbReference type="AlphaFoldDB" id="A0A2M9G329"/>
<evidence type="ECO:0000256" key="6">
    <source>
        <dbReference type="ARBA" id="ARBA00023136"/>
    </source>
</evidence>
<evidence type="ECO:0000256" key="3">
    <source>
        <dbReference type="ARBA" id="ARBA00022475"/>
    </source>
</evidence>